<organism evidence="7 8">
    <name type="scientific">Ignelater luminosus</name>
    <name type="common">Cucubano</name>
    <name type="synonym">Pyrophorus luminosus</name>
    <dbReference type="NCBI Taxonomy" id="2038154"/>
    <lineage>
        <taxon>Eukaryota</taxon>
        <taxon>Metazoa</taxon>
        <taxon>Ecdysozoa</taxon>
        <taxon>Arthropoda</taxon>
        <taxon>Hexapoda</taxon>
        <taxon>Insecta</taxon>
        <taxon>Pterygota</taxon>
        <taxon>Neoptera</taxon>
        <taxon>Endopterygota</taxon>
        <taxon>Coleoptera</taxon>
        <taxon>Polyphaga</taxon>
        <taxon>Elateriformia</taxon>
        <taxon>Elateroidea</taxon>
        <taxon>Elateridae</taxon>
        <taxon>Agrypninae</taxon>
        <taxon>Pyrophorini</taxon>
        <taxon>Ignelater</taxon>
    </lineage>
</organism>
<dbReference type="EMBL" id="VTPC01002267">
    <property type="protein sequence ID" value="KAF2900326.1"/>
    <property type="molecule type" value="Genomic_DNA"/>
</dbReference>
<comment type="caution">
    <text evidence="7">The sequence shown here is derived from an EMBL/GenBank/DDBJ whole genome shotgun (WGS) entry which is preliminary data.</text>
</comment>
<dbReference type="OrthoDB" id="5141738at2759"/>
<evidence type="ECO:0000259" key="6">
    <source>
        <dbReference type="PROSITE" id="PS50850"/>
    </source>
</evidence>
<dbReference type="PANTHER" id="PTHR24064">
    <property type="entry name" value="SOLUTE CARRIER FAMILY 22 MEMBER"/>
    <property type="match status" value="1"/>
</dbReference>
<comment type="subcellular location">
    <subcellularLocation>
        <location evidence="1">Membrane</location>
        <topology evidence="1">Multi-pass membrane protein</topology>
    </subcellularLocation>
</comment>
<dbReference type="CDD" id="cd17317">
    <property type="entry name" value="MFS_SLC22"/>
    <property type="match status" value="1"/>
</dbReference>
<dbReference type="GO" id="GO:0022857">
    <property type="term" value="F:transmembrane transporter activity"/>
    <property type="evidence" value="ECO:0007669"/>
    <property type="project" value="InterPro"/>
</dbReference>
<feature type="transmembrane region" description="Helical" evidence="5">
    <location>
        <begin position="418"/>
        <end position="440"/>
    </location>
</feature>
<feature type="transmembrane region" description="Helical" evidence="5">
    <location>
        <begin position="364"/>
        <end position="385"/>
    </location>
</feature>
<feature type="transmembrane region" description="Helical" evidence="5">
    <location>
        <begin position="335"/>
        <end position="352"/>
    </location>
</feature>
<evidence type="ECO:0000313" key="8">
    <source>
        <dbReference type="Proteomes" id="UP000801492"/>
    </source>
</evidence>
<protein>
    <recommendedName>
        <fullName evidence="6">Major facilitator superfamily (MFS) profile domain-containing protein</fullName>
    </recommendedName>
</protein>
<feature type="transmembrane region" description="Helical" evidence="5">
    <location>
        <begin position="452"/>
        <end position="473"/>
    </location>
</feature>
<evidence type="ECO:0000256" key="4">
    <source>
        <dbReference type="ARBA" id="ARBA00023136"/>
    </source>
</evidence>
<evidence type="ECO:0000256" key="5">
    <source>
        <dbReference type="SAM" id="Phobius"/>
    </source>
</evidence>
<evidence type="ECO:0000256" key="1">
    <source>
        <dbReference type="ARBA" id="ARBA00004141"/>
    </source>
</evidence>
<dbReference type="Pfam" id="PF00083">
    <property type="entry name" value="Sugar_tr"/>
    <property type="match status" value="1"/>
</dbReference>
<feature type="transmembrane region" description="Helical" evidence="5">
    <location>
        <begin position="187"/>
        <end position="208"/>
    </location>
</feature>
<feature type="transmembrane region" description="Helical" evidence="5">
    <location>
        <begin position="479"/>
        <end position="499"/>
    </location>
</feature>
<proteinExistence type="predicted"/>
<name>A0A8K0DAC4_IGNLU</name>
<feature type="transmembrane region" description="Helical" evidence="5">
    <location>
        <begin position="162"/>
        <end position="181"/>
    </location>
</feature>
<keyword evidence="8" id="KW-1185">Reference proteome</keyword>
<dbReference type="InterPro" id="IPR020846">
    <property type="entry name" value="MFS_dom"/>
</dbReference>
<dbReference type="Gene3D" id="1.20.1250.20">
    <property type="entry name" value="MFS general substrate transporter like domains"/>
    <property type="match status" value="1"/>
</dbReference>
<keyword evidence="3 5" id="KW-1133">Transmembrane helix</keyword>
<dbReference type="Proteomes" id="UP000801492">
    <property type="component" value="Unassembled WGS sequence"/>
</dbReference>
<accession>A0A8K0DAC4</accession>
<sequence length="554" mass="61064">MDGAQHDLDGLMGHLGDWGKYQCWQFILHILSAVTAGMHMLSLVTVAAVPDHRCYVPEIDTNSTMHNFTIAALEKFIPKLPSGELDSCRIFEYNNSTNLTQTLCSTWVYDTTYHASSRGMDWDFVCHQRWMGAVAKSAYMFGVFTGAVTLGSAADKYGRKVIFCWSAVLQLILGVAVAFIPEYYTFLIVRFLYGIFGSAGSYITGFVLTMELVGASKRTVCGIAFQAAFALGIMLVAGWGAIIADRQLLQVVYGLHGFLLIGHWWLMDESPRWLWANGRVTESIKIVQKALKMNKSPVVIDPSDYVSKAKIEERESDDKVGMADLFKTPNLRNKTLNICLSWFANSLVYYGLSFSTGDLKGNPFLLLFLVGIVELPGYVITVYLMDRTGRRSLISFYMISGGICCIVAAILTKGSMEAVSTVMLGKFLIASSFAIVYNYSAELFPTVIRNSALGIGSMCARASGTLMPLITLLDSFNPTLPAIIFAVIAVISGFLMLFLPETLGAPMPQSIEDGETFGVGDTFFTACCGKRKHQPVINDEEDVKEQMQPLNQTK</sequence>
<keyword evidence="4 5" id="KW-0472">Membrane</keyword>
<feature type="transmembrane region" description="Helical" evidence="5">
    <location>
        <begin position="26"/>
        <end position="49"/>
    </location>
</feature>
<dbReference type="InterPro" id="IPR005828">
    <property type="entry name" value="MFS_sugar_transport-like"/>
</dbReference>
<keyword evidence="2 5" id="KW-0812">Transmembrane</keyword>
<dbReference type="GO" id="GO:0016020">
    <property type="term" value="C:membrane"/>
    <property type="evidence" value="ECO:0007669"/>
    <property type="project" value="UniProtKB-SubCell"/>
</dbReference>
<gene>
    <name evidence="7" type="ORF">ILUMI_05861</name>
</gene>
<dbReference type="PROSITE" id="PS50850">
    <property type="entry name" value="MFS"/>
    <property type="match status" value="1"/>
</dbReference>
<feature type="transmembrane region" description="Helical" evidence="5">
    <location>
        <begin position="220"/>
        <end position="242"/>
    </location>
</feature>
<feature type="transmembrane region" description="Helical" evidence="5">
    <location>
        <begin position="248"/>
        <end position="266"/>
    </location>
</feature>
<dbReference type="AlphaFoldDB" id="A0A8K0DAC4"/>
<dbReference type="InterPro" id="IPR036259">
    <property type="entry name" value="MFS_trans_sf"/>
</dbReference>
<reference evidence="7" key="1">
    <citation type="submission" date="2019-08" db="EMBL/GenBank/DDBJ databases">
        <title>The genome of the North American firefly Photinus pyralis.</title>
        <authorList>
            <consortium name="Photinus pyralis genome working group"/>
            <person name="Fallon T.R."/>
            <person name="Sander Lower S.E."/>
            <person name="Weng J.-K."/>
        </authorList>
    </citation>
    <scope>NUCLEOTIDE SEQUENCE</scope>
    <source>
        <strain evidence="7">TRF0915ILg1</strain>
        <tissue evidence="7">Whole body</tissue>
    </source>
</reference>
<feature type="domain" description="Major facilitator superfamily (MFS) profile" evidence="6">
    <location>
        <begin position="67"/>
        <end position="504"/>
    </location>
</feature>
<evidence type="ECO:0000256" key="2">
    <source>
        <dbReference type="ARBA" id="ARBA00022692"/>
    </source>
</evidence>
<dbReference type="SUPFAM" id="SSF103473">
    <property type="entry name" value="MFS general substrate transporter"/>
    <property type="match status" value="1"/>
</dbReference>
<evidence type="ECO:0000256" key="3">
    <source>
        <dbReference type="ARBA" id="ARBA00022989"/>
    </source>
</evidence>
<feature type="transmembrane region" description="Helical" evidence="5">
    <location>
        <begin position="392"/>
        <end position="412"/>
    </location>
</feature>
<evidence type="ECO:0000313" key="7">
    <source>
        <dbReference type="EMBL" id="KAF2900326.1"/>
    </source>
</evidence>